<sequence>HGLLVYSDIPYNIQLSRDICFESKCPTIPPIYVPELVANLIIKCWDAQPERRPSSEQIYNEINAWNVDILDKKSTALVEQINRANEALSNSPPSSNAYSEATTHLSKRFKILSSKESKLKP</sequence>
<evidence type="ECO:0000313" key="1">
    <source>
        <dbReference type="EMBL" id="CAG8583006.1"/>
    </source>
</evidence>
<comment type="caution">
    <text evidence="1">The sequence shown here is derived from an EMBL/GenBank/DDBJ whole genome shotgun (WGS) entry which is preliminary data.</text>
</comment>
<accession>A0ACA9MDY2</accession>
<protein>
    <submittedName>
        <fullName evidence="1">11046_t:CDS:1</fullName>
    </submittedName>
</protein>
<proteinExistence type="predicted"/>
<gene>
    <name evidence="1" type="ORF">DHETER_LOCUS6550</name>
</gene>
<name>A0ACA9MDY2_9GLOM</name>
<dbReference type="EMBL" id="CAJVPU010008356">
    <property type="protein sequence ID" value="CAG8583006.1"/>
    <property type="molecule type" value="Genomic_DNA"/>
</dbReference>
<feature type="non-terminal residue" evidence="1">
    <location>
        <position position="1"/>
    </location>
</feature>
<organism evidence="1 2">
    <name type="scientific">Dentiscutata heterogama</name>
    <dbReference type="NCBI Taxonomy" id="1316150"/>
    <lineage>
        <taxon>Eukaryota</taxon>
        <taxon>Fungi</taxon>
        <taxon>Fungi incertae sedis</taxon>
        <taxon>Mucoromycota</taxon>
        <taxon>Glomeromycotina</taxon>
        <taxon>Glomeromycetes</taxon>
        <taxon>Diversisporales</taxon>
        <taxon>Gigasporaceae</taxon>
        <taxon>Dentiscutata</taxon>
    </lineage>
</organism>
<dbReference type="Proteomes" id="UP000789702">
    <property type="component" value="Unassembled WGS sequence"/>
</dbReference>
<evidence type="ECO:0000313" key="2">
    <source>
        <dbReference type="Proteomes" id="UP000789702"/>
    </source>
</evidence>
<keyword evidence="2" id="KW-1185">Reference proteome</keyword>
<reference evidence="1" key="1">
    <citation type="submission" date="2021-06" db="EMBL/GenBank/DDBJ databases">
        <authorList>
            <person name="Kallberg Y."/>
            <person name="Tangrot J."/>
            <person name="Rosling A."/>
        </authorList>
    </citation>
    <scope>NUCLEOTIDE SEQUENCE</scope>
    <source>
        <strain evidence="1">IL203A</strain>
    </source>
</reference>